<dbReference type="NCBIfam" id="TIGR02206">
    <property type="entry name" value="intg_mem_TP0381"/>
    <property type="match status" value="1"/>
</dbReference>
<feature type="transmembrane region" description="Helical" evidence="1">
    <location>
        <begin position="17"/>
        <end position="37"/>
    </location>
</feature>
<dbReference type="Pfam" id="PF14808">
    <property type="entry name" value="TMEM164"/>
    <property type="match status" value="1"/>
</dbReference>
<keyword evidence="1" id="KW-0472">Membrane</keyword>
<keyword evidence="1" id="KW-0812">Transmembrane</keyword>
<feature type="transmembrane region" description="Helical" evidence="1">
    <location>
        <begin position="103"/>
        <end position="121"/>
    </location>
</feature>
<name>A0A170QCQ2_9ZZZZ</name>
<feature type="transmembrane region" description="Helical" evidence="1">
    <location>
        <begin position="127"/>
        <end position="150"/>
    </location>
</feature>
<feature type="transmembrane region" description="Helical" evidence="1">
    <location>
        <begin position="162"/>
        <end position="185"/>
    </location>
</feature>
<proteinExistence type="predicted"/>
<dbReference type="EMBL" id="FAXC01000236">
    <property type="protein sequence ID" value="CUV09397.1"/>
    <property type="molecule type" value="Genomic_DNA"/>
</dbReference>
<protein>
    <submittedName>
        <fullName evidence="2">ABC transporter, permease protein, putative</fullName>
    </submittedName>
</protein>
<gene>
    <name evidence="2" type="ORF">MGWOODY_Mmi604</name>
</gene>
<dbReference type="InterPro" id="IPR011737">
    <property type="entry name" value="CHP02206_TP0381"/>
</dbReference>
<accession>A0A170QCQ2</accession>
<evidence type="ECO:0000256" key="1">
    <source>
        <dbReference type="SAM" id="Phobius"/>
    </source>
</evidence>
<evidence type="ECO:0000313" key="2">
    <source>
        <dbReference type="EMBL" id="CUV09397.1"/>
    </source>
</evidence>
<organism evidence="2">
    <name type="scientific">hydrothermal vent metagenome</name>
    <dbReference type="NCBI Taxonomy" id="652676"/>
    <lineage>
        <taxon>unclassified sequences</taxon>
        <taxon>metagenomes</taxon>
        <taxon>ecological metagenomes</taxon>
    </lineage>
</organism>
<keyword evidence="1" id="KW-1133">Transmembrane helix</keyword>
<feature type="transmembrane region" description="Helical" evidence="1">
    <location>
        <begin position="49"/>
        <end position="69"/>
    </location>
</feature>
<reference evidence="2" key="1">
    <citation type="submission" date="2015-10" db="EMBL/GenBank/DDBJ databases">
        <authorList>
            <person name="Gilbert D.G."/>
        </authorList>
    </citation>
    <scope>NUCLEOTIDE SEQUENCE</scope>
</reference>
<dbReference type="AlphaFoldDB" id="A0A170QCQ2"/>
<sequence>MISDAINIVLALPSQHVIFGIISTVLCIAAAWVYSHGSNKLKSIMLETISWLVVFNEIAFQLNMVYYGIWSYSTSLPLEMCYLSALLIPVYTRFQQYRPLQNWFFFAGFGGSFFAFINTNLSEMAHIYLSIHYFFAHGLVIFVMLTLVIDGYRPRWADYFNAIQWTTVLVMSIIIINMILGSNYMFTFEKPAGINFTLLMPEWPYYFMVMLFIGLVFYTLLMLLSLVHQRNE</sequence>
<feature type="transmembrane region" description="Helical" evidence="1">
    <location>
        <begin position="205"/>
        <end position="227"/>
    </location>
</feature>